<reference evidence="1" key="1">
    <citation type="submission" date="2024-09" db="EMBL/GenBank/DDBJ databases">
        <title>Black Yeasts Isolated from many extreme environments.</title>
        <authorList>
            <person name="Coleine C."/>
            <person name="Stajich J.E."/>
            <person name="Selbmann L."/>
        </authorList>
    </citation>
    <scope>NUCLEOTIDE SEQUENCE</scope>
    <source>
        <strain evidence="1">CCFEE 5737</strain>
    </source>
</reference>
<accession>A0ACC3DZI4</accession>
<proteinExistence type="predicted"/>
<keyword evidence="2" id="KW-1185">Reference proteome</keyword>
<evidence type="ECO:0000313" key="2">
    <source>
        <dbReference type="Proteomes" id="UP001186974"/>
    </source>
</evidence>
<gene>
    <name evidence="1" type="ORF">LTS18_009293</name>
</gene>
<evidence type="ECO:0000313" key="1">
    <source>
        <dbReference type="EMBL" id="KAK3081985.1"/>
    </source>
</evidence>
<protein>
    <submittedName>
        <fullName evidence="1">Uncharacterized protein</fullName>
    </submittedName>
</protein>
<organism evidence="1 2">
    <name type="scientific">Coniosporium uncinatum</name>
    <dbReference type="NCBI Taxonomy" id="93489"/>
    <lineage>
        <taxon>Eukaryota</taxon>
        <taxon>Fungi</taxon>
        <taxon>Dikarya</taxon>
        <taxon>Ascomycota</taxon>
        <taxon>Pezizomycotina</taxon>
        <taxon>Dothideomycetes</taxon>
        <taxon>Dothideomycetes incertae sedis</taxon>
        <taxon>Coniosporium</taxon>
    </lineage>
</organism>
<name>A0ACC3DZI4_9PEZI</name>
<comment type="caution">
    <text evidence="1">The sequence shown here is derived from an EMBL/GenBank/DDBJ whole genome shotgun (WGS) entry which is preliminary data.</text>
</comment>
<dbReference type="Proteomes" id="UP001186974">
    <property type="component" value="Unassembled WGS sequence"/>
</dbReference>
<dbReference type="EMBL" id="JAWDJW010000025">
    <property type="protein sequence ID" value="KAK3081985.1"/>
    <property type="molecule type" value="Genomic_DNA"/>
</dbReference>
<sequence length="331" mass="36173">MTRDEILQLAAPDAEMLESLKQAPPPGSPPQDLEAFRKLTQGGTKATLEAIGQPPPGVLEKDIKIPVRDGTTIPARVVAPEQAPPHGSPLVVFFHGGGFCMGDFRDETPCARSFAQALKTVTVLVGYRLAPEHPFPTGIDDAYDALKWAAANCEQLNAKPSAGFVVGGVSAGGNAAAVLAHLARDDKLSPSLTGQILIIPTVLDAEVVPQKYQAEYLSQEQNKDAPFIPKPIQDMFMGHYKPDLSSPKYVPFNHPRGHAELPKAYFQVCGMDPLRDDSLIYEKVLREECGIETRLDLYKGLPHHFWVLFPALRAAEKQRQDLVAGLEWILK</sequence>